<accession>A0A644SMY5</accession>
<dbReference type="EMBL" id="VSSQ01000002">
    <property type="protein sequence ID" value="MPL56019.1"/>
    <property type="molecule type" value="Genomic_DNA"/>
</dbReference>
<evidence type="ECO:0000313" key="1">
    <source>
        <dbReference type="EMBL" id="MPL56019.1"/>
    </source>
</evidence>
<sequence length="223" mass="25036">MSRNYAIVDGVNKTVQFTIDDACSSISYSAKKAGQSVSLSKSEISVDLVRKGKTDVNLYKDTANNIVKIVKAIFNKQISNLIPLSFRNEFGHDLNLSDSVSVKITIKFYKDDDEDETVDSFEYEMNKLGKSKGSSVNKLPFTFKKIEVDTVKEIDTEYLKHLIVLDSENLISLASDTPKDGDVYLTKEYLDSEFSELIHLETALNQTVEVKSNGITNVYLAQY</sequence>
<comment type="caution">
    <text evidence="1">The sequence shown here is derived from an EMBL/GenBank/DDBJ whole genome shotgun (WGS) entry which is preliminary data.</text>
</comment>
<name>A0A644SMY5_9ZZZZ</name>
<proteinExistence type="predicted"/>
<protein>
    <submittedName>
        <fullName evidence="1">Uncharacterized protein</fullName>
    </submittedName>
</protein>
<organism evidence="1">
    <name type="scientific">bioreactor metagenome</name>
    <dbReference type="NCBI Taxonomy" id="1076179"/>
    <lineage>
        <taxon>unclassified sequences</taxon>
        <taxon>metagenomes</taxon>
        <taxon>ecological metagenomes</taxon>
    </lineage>
</organism>
<gene>
    <name evidence="1" type="ORF">SDC9_01501</name>
</gene>
<reference evidence="1" key="1">
    <citation type="submission" date="2019-08" db="EMBL/GenBank/DDBJ databases">
        <authorList>
            <person name="Kucharzyk K."/>
            <person name="Murdoch R.W."/>
            <person name="Higgins S."/>
            <person name="Loffler F."/>
        </authorList>
    </citation>
    <scope>NUCLEOTIDE SEQUENCE</scope>
</reference>
<dbReference type="AlphaFoldDB" id="A0A644SMY5"/>